<dbReference type="PANTHER" id="PTHR47129">
    <property type="entry name" value="QUINONE OXIDOREDUCTASE 2"/>
    <property type="match status" value="1"/>
</dbReference>
<evidence type="ECO:0000313" key="3">
    <source>
        <dbReference type="Proteomes" id="UP000183410"/>
    </source>
</evidence>
<sequence length="298" mass="31923">MNETKETILVTGAGGNLGRLTIHWLLENYDGPIIAATRTPEKLSDLADRGVSVRQADFDQPEKLADAFAGVQRLLLVSTDALEVPGHRIKQHSNAIQAAVTAGVKHIVYTSFFNPEPGTANLTAGDHYSTEEAIKNSGLSYTILRSNLYAENLLQSLTHTVATGQYAAAIGEGKIAYVTRKDCALTAAAALASSNTDKRIRNVTGPEALSGYDIAQILSDIAKKNIVYMPLETAQLVGMYESFGVPNAVAQALASFDTASARGEYAQPSTTVQELTGQAPTSLKPFLDENYWKTVTVC</sequence>
<dbReference type="PANTHER" id="PTHR47129:SF1">
    <property type="entry name" value="NMRA-LIKE DOMAIN-CONTAINING PROTEIN"/>
    <property type="match status" value="1"/>
</dbReference>
<dbReference type="CDD" id="cd05269">
    <property type="entry name" value="TMR_SDR_a"/>
    <property type="match status" value="1"/>
</dbReference>
<evidence type="ECO:0000259" key="1">
    <source>
        <dbReference type="Pfam" id="PF05368"/>
    </source>
</evidence>
<reference evidence="3" key="1">
    <citation type="submission" date="2016-10" db="EMBL/GenBank/DDBJ databases">
        <authorList>
            <person name="Varghese N."/>
            <person name="Submissions S."/>
        </authorList>
    </citation>
    <scope>NUCLEOTIDE SEQUENCE [LARGE SCALE GENOMIC DNA]</scope>
    <source>
        <strain evidence="3">CGMCC 1.10223</strain>
    </source>
</reference>
<protein>
    <submittedName>
        <fullName evidence="2">NAD(P)H dehydrogenase (Quinone)</fullName>
    </submittedName>
</protein>
<dbReference type="Gene3D" id="3.90.25.10">
    <property type="entry name" value="UDP-galactose 4-epimerase, domain 1"/>
    <property type="match status" value="1"/>
</dbReference>
<name>A0A1I2CS49_9BACL</name>
<keyword evidence="3" id="KW-1185">Reference proteome</keyword>
<dbReference type="OrthoDB" id="152510at2"/>
<dbReference type="AlphaFoldDB" id="A0A1I2CS49"/>
<organism evidence="2 3">
    <name type="scientific">Paenibacillus algorifonticola</name>
    <dbReference type="NCBI Taxonomy" id="684063"/>
    <lineage>
        <taxon>Bacteria</taxon>
        <taxon>Bacillati</taxon>
        <taxon>Bacillota</taxon>
        <taxon>Bacilli</taxon>
        <taxon>Bacillales</taxon>
        <taxon>Paenibacillaceae</taxon>
        <taxon>Paenibacillus</taxon>
    </lineage>
</organism>
<dbReference type="EMBL" id="FONN01000005">
    <property type="protein sequence ID" value="SFE70995.1"/>
    <property type="molecule type" value="Genomic_DNA"/>
</dbReference>
<evidence type="ECO:0000313" key="2">
    <source>
        <dbReference type="EMBL" id="SFE70995.1"/>
    </source>
</evidence>
<proteinExistence type="predicted"/>
<dbReference type="InterPro" id="IPR008030">
    <property type="entry name" value="NmrA-like"/>
</dbReference>
<dbReference type="Gene3D" id="3.40.50.720">
    <property type="entry name" value="NAD(P)-binding Rossmann-like Domain"/>
    <property type="match status" value="1"/>
</dbReference>
<dbReference type="SUPFAM" id="SSF51735">
    <property type="entry name" value="NAD(P)-binding Rossmann-fold domains"/>
    <property type="match status" value="1"/>
</dbReference>
<dbReference type="InterPro" id="IPR036291">
    <property type="entry name" value="NAD(P)-bd_dom_sf"/>
</dbReference>
<accession>A0A1I2CS49</accession>
<gene>
    <name evidence="2" type="ORF">SAMN04487969_105235</name>
</gene>
<dbReference type="Pfam" id="PF05368">
    <property type="entry name" value="NmrA"/>
    <property type="match status" value="1"/>
</dbReference>
<dbReference type="Proteomes" id="UP000183410">
    <property type="component" value="Unassembled WGS sequence"/>
</dbReference>
<feature type="domain" description="NmrA-like" evidence="1">
    <location>
        <begin position="4"/>
        <end position="283"/>
    </location>
</feature>
<dbReference type="RefSeq" id="WP_046231443.1">
    <property type="nucleotide sequence ID" value="NZ_FONN01000005.1"/>
</dbReference>
<dbReference type="InterPro" id="IPR052718">
    <property type="entry name" value="NmrA-type_oxidoreductase"/>
</dbReference>